<proteinExistence type="predicted"/>
<evidence type="ECO:0000256" key="1">
    <source>
        <dbReference type="SAM" id="SignalP"/>
    </source>
</evidence>
<evidence type="ECO:0000313" key="3">
    <source>
        <dbReference type="Proteomes" id="UP000606786"/>
    </source>
</evidence>
<protein>
    <submittedName>
        <fullName evidence="2">(Mediterranean fruit fly) hypothetical protein</fullName>
    </submittedName>
</protein>
<reference evidence="2" key="1">
    <citation type="submission" date="2020-11" db="EMBL/GenBank/DDBJ databases">
        <authorList>
            <person name="Whitehead M."/>
        </authorList>
    </citation>
    <scope>NUCLEOTIDE SEQUENCE</scope>
    <source>
        <strain evidence="2">EGII</strain>
    </source>
</reference>
<evidence type="ECO:0000313" key="2">
    <source>
        <dbReference type="EMBL" id="CAD6994762.1"/>
    </source>
</evidence>
<dbReference type="AlphaFoldDB" id="A0A811U697"/>
<gene>
    <name evidence="2" type="ORF">CCAP1982_LOCUS3494</name>
</gene>
<feature type="signal peptide" evidence="1">
    <location>
        <begin position="1"/>
        <end position="19"/>
    </location>
</feature>
<dbReference type="EMBL" id="CAJHJT010000001">
    <property type="protein sequence ID" value="CAD6994762.1"/>
    <property type="molecule type" value="Genomic_DNA"/>
</dbReference>
<sequence>MKLIALLITLALVLRRTYGYYIPQNELKPAKNDWNIFKQKLGLSADKVELLKSQKNQQYTMNLVNRFIEENPKYVAIHEKSENQEKKTDNFSNFYRSLVKNLPSSEHTLKTSLNFELNDDDKNRVKT</sequence>
<name>A0A811U697_CERCA</name>
<dbReference type="OrthoDB" id="7963628at2759"/>
<keyword evidence="1" id="KW-0732">Signal</keyword>
<feature type="chain" id="PRO_5032532059" evidence="1">
    <location>
        <begin position="20"/>
        <end position="127"/>
    </location>
</feature>
<comment type="caution">
    <text evidence="2">The sequence shown here is derived from an EMBL/GenBank/DDBJ whole genome shotgun (WGS) entry which is preliminary data.</text>
</comment>
<organism evidence="2 3">
    <name type="scientific">Ceratitis capitata</name>
    <name type="common">Mediterranean fruit fly</name>
    <name type="synonym">Tephritis capitata</name>
    <dbReference type="NCBI Taxonomy" id="7213"/>
    <lineage>
        <taxon>Eukaryota</taxon>
        <taxon>Metazoa</taxon>
        <taxon>Ecdysozoa</taxon>
        <taxon>Arthropoda</taxon>
        <taxon>Hexapoda</taxon>
        <taxon>Insecta</taxon>
        <taxon>Pterygota</taxon>
        <taxon>Neoptera</taxon>
        <taxon>Endopterygota</taxon>
        <taxon>Diptera</taxon>
        <taxon>Brachycera</taxon>
        <taxon>Muscomorpha</taxon>
        <taxon>Tephritoidea</taxon>
        <taxon>Tephritidae</taxon>
        <taxon>Ceratitis</taxon>
        <taxon>Ceratitis</taxon>
    </lineage>
</organism>
<keyword evidence="3" id="KW-1185">Reference proteome</keyword>
<accession>A0A811U697</accession>
<dbReference type="Proteomes" id="UP000606786">
    <property type="component" value="Unassembled WGS sequence"/>
</dbReference>